<dbReference type="RefSeq" id="XP_033688938.1">
    <property type="nucleotide sequence ID" value="XM_033820889.1"/>
</dbReference>
<accession>A0A6A6IU09</accession>
<evidence type="ECO:0000313" key="3">
    <source>
        <dbReference type="Proteomes" id="UP000800094"/>
    </source>
</evidence>
<dbReference type="EMBL" id="ML987191">
    <property type="protein sequence ID" value="KAF2253934.1"/>
    <property type="molecule type" value="Genomic_DNA"/>
</dbReference>
<name>A0A6A6IU09_9PLEO</name>
<evidence type="ECO:0000256" key="1">
    <source>
        <dbReference type="SAM" id="Phobius"/>
    </source>
</evidence>
<dbReference type="AlphaFoldDB" id="A0A6A6IU09"/>
<keyword evidence="1" id="KW-1133">Transmembrane helix</keyword>
<gene>
    <name evidence="2" type="ORF">BU26DRAFT_232120</name>
</gene>
<dbReference type="GeneID" id="54574219"/>
<organism evidence="2 3">
    <name type="scientific">Trematosphaeria pertusa</name>
    <dbReference type="NCBI Taxonomy" id="390896"/>
    <lineage>
        <taxon>Eukaryota</taxon>
        <taxon>Fungi</taxon>
        <taxon>Dikarya</taxon>
        <taxon>Ascomycota</taxon>
        <taxon>Pezizomycotina</taxon>
        <taxon>Dothideomycetes</taxon>
        <taxon>Pleosporomycetidae</taxon>
        <taxon>Pleosporales</taxon>
        <taxon>Massarineae</taxon>
        <taxon>Trematosphaeriaceae</taxon>
        <taxon>Trematosphaeria</taxon>
    </lineage>
</organism>
<evidence type="ECO:0000313" key="2">
    <source>
        <dbReference type="EMBL" id="KAF2253934.1"/>
    </source>
</evidence>
<keyword evidence="3" id="KW-1185">Reference proteome</keyword>
<feature type="transmembrane region" description="Helical" evidence="1">
    <location>
        <begin position="54"/>
        <end position="76"/>
    </location>
</feature>
<reference evidence="2" key="1">
    <citation type="journal article" date="2020" name="Stud. Mycol.">
        <title>101 Dothideomycetes genomes: a test case for predicting lifestyles and emergence of pathogens.</title>
        <authorList>
            <person name="Haridas S."/>
            <person name="Albert R."/>
            <person name="Binder M."/>
            <person name="Bloem J."/>
            <person name="Labutti K."/>
            <person name="Salamov A."/>
            <person name="Andreopoulos B."/>
            <person name="Baker S."/>
            <person name="Barry K."/>
            <person name="Bills G."/>
            <person name="Bluhm B."/>
            <person name="Cannon C."/>
            <person name="Castanera R."/>
            <person name="Culley D."/>
            <person name="Daum C."/>
            <person name="Ezra D."/>
            <person name="Gonzalez J."/>
            <person name="Henrissat B."/>
            <person name="Kuo A."/>
            <person name="Liang C."/>
            <person name="Lipzen A."/>
            <person name="Lutzoni F."/>
            <person name="Magnuson J."/>
            <person name="Mondo S."/>
            <person name="Nolan M."/>
            <person name="Ohm R."/>
            <person name="Pangilinan J."/>
            <person name="Park H.-J."/>
            <person name="Ramirez L."/>
            <person name="Alfaro M."/>
            <person name="Sun H."/>
            <person name="Tritt A."/>
            <person name="Yoshinaga Y."/>
            <person name="Zwiers L.-H."/>
            <person name="Turgeon B."/>
            <person name="Goodwin S."/>
            <person name="Spatafora J."/>
            <person name="Crous P."/>
            <person name="Grigoriev I."/>
        </authorList>
    </citation>
    <scope>NUCLEOTIDE SEQUENCE</scope>
    <source>
        <strain evidence="2">CBS 122368</strain>
    </source>
</reference>
<protein>
    <submittedName>
        <fullName evidence="2">Uncharacterized protein</fullName>
    </submittedName>
</protein>
<proteinExistence type="predicted"/>
<keyword evidence="1" id="KW-0812">Transmembrane</keyword>
<sequence length="107" mass="12241">MIPPDMYGERSAFISAHISFRYHIHNSLARTISHVHSPGAGGRLPMLHINGLGFFYFLGWHSICNFLCLGGFLITIRKNKNMWRMQQFAFAIDGPGSHFERLLFTCI</sequence>
<dbReference type="Proteomes" id="UP000800094">
    <property type="component" value="Unassembled WGS sequence"/>
</dbReference>
<keyword evidence="1" id="KW-0472">Membrane</keyword>